<dbReference type="Proteomes" id="UP000663852">
    <property type="component" value="Unassembled WGS sequence"/>
</dbReference>
<proteinExistence type="predicted"/>
<dbReference type="InterPro" id="IPR032675">
    <property type="entry name" value="LRR_dom_sf"/>
</dbReference>
<dbReference type="OrthoDB" id="10063321at2759"/>
<evidence type="ECO:0000313" key="4">
    <source>
        <dbReference type="Proteomes" id="UP000663828"/>
    </source>
</evidence>
<dbReference type="PROSITE" id="PS50181">
    <property type="entry name" value="FBOX"/>
    <property type="match status" value="1"/>
</dbReference>
<keyword evidence="4" id="KW-1185">Reference proteome</keyword>
<reference evidence="3" key="1">
    <citation type="submission" date="2021-02" db="EMBL/GenBank/DDBJ databases">
        <authorList>
            <person name="Nowell W R."/>
        </authorList>
    </citation>
    <scope>NUCLEOTIDE SEQUENCE</scope>
</reference>
<evidence type="ECO:0000313" key="3">
    <source>
        <dbReference type="EMBL" id="CAF1637475.1"/>
    </source>
</evidence>
<dbReference type="Proteomes" id="UP000663828">
    <property type="component" value="Unassembled WGS sequence"/>
</dbReference>
<gene>
    <name evidence="2" type="ORF">EDS130_LOCUS33575</name>
    <name evidence="3" type="ORF">XAT740_LOCUS52714</name>
</gene>
<dbReference type="EMBL" id="CAJNOR010008780">
    <property type="protein sequence ID" value="CAF1637475.1"/>
    <property type="molecule type" value="Genomic_DNA"/>
</dbReference>
<accession>A0A816DRI1</accession>
<dbReference type="Gene3D" id="3.80.10.10">
    <property type="entry name" value="Ribonuclease Inhibitor"/>
    <property type="match status" value="1"/>
</dbReference>
<protein>
    <recommendedName>
        <fullName evidence="1">F-box domain-containing protein</fullName>
    </recommendedName>
</protein>
<dbReference type="AlphaFoldDB" id="A0A816DRI1"/>
<feature type="domain" description="F-box" evidence="1">
    <location>
        <begin position="7"/>
        <end position="59"/>
    </location>
</feature>
<evidence type="ECO:0000259" key="1">
    <source>
        <dbReference type="PROSITE" id="PS50181"/>
    </source>
</evidence>
<sequence>MDKRNQMTTLESLPNEILLMIFRYINSIDLLLSFNGLNSRFNALLNNQYYPHCFIFDSISKHTFDTICQDHLPFMANRVISLHFGNNEHGYTKLSLFRSYIPSFISFTQLRSLTFESIVSYEMLRNIINECHQLSHLSFLKFIMCKLEDNDTDMQLVVDNIWSLPKLTLCTLDIRGEDFGFLNDEHFCMPKTVSLSMEYLEISMMFNFKANEINHLIKQTPHLKHLSVCPTFTNALTNVSII</sequence>
<dbReference type="SUPFAM" id="SSF81383">
    <property type="entry name" value="F-box domain"/>
    <property type="match status" value="1"/>
</dbReference>
<comment type="caution">
    <text evidence="3">The sequence shown here is derived from an EMBL/GenBank/DDBJ whole genome shotgun (WGS) entry which is preliminary data.</text>
</comment>
<evidence type="ECO:0000313" key="2">
    <source>
        <dbReference type="EMBL" id="CAF1356563.1"/>
    </source>
</evidence>
<dbReference type="InterPro" id="IPR001810">
    <property type="entry name" value="F-box_dom"/>
</dbReference>
<name>A0A816DRI1_ADIRI</name>
<dbReference type="InterPro" id="IPR036047">
    <property type="entry name" value="F-box-like_dom_sf"/>
</dbReference>
<dbReference type="EMBL" id="CAJNOJ010000269">
    <property type="protein sequence ID" value="CAF1356563.1"/>
    <property type="molecule type" value="Genomic_DNA"/>
</dbReference>
<organism evidence="3 4">
    <name type="scientific">Adineta ricciae</name>
    <name type="common">Rotifer</name>
    <dbReference type="NCBI Taxonomy" id="249248"/>
    <lineage>
        <taxon>Eukaryota</taxon>
        <taxon>Metazoa</taxon>
        <taxon>Spiralia</taxon>
        <taxon>Gnathifera</taxon>
        <taxon>Rotifera</taxon>
        <taxon>Eurotatoria</taxon>
        <taxon>Bdelloidea</taxon>
        <taxon>Adinetida</taxon>
        <taxon>Adinetidae</taxon>
        <taxon>Adineta</taxon>
    </lineage>
</organism>